<reference evidence="8" key="1">
    <citation type="submission" date="2020-10" db="EMBL/GenBank/DDBJ databases">
        <authorList>
            <person name="Castelo-Branco R."/>
            <person name="Eusebio N."/>
            <person name="Adriana R."/>
            <person name="Vieira A."/>
            <person name="Brugerolle De Fraissinette N."/>
            <person name="Rezende De Castro R."/>
            <person name="Schneider M.P."/>
            <person name="Vasconcelos V."/>
            <person name="Leao P.N."/>
        </authorList>
    </citation>
    <scope>NUCLEOTIDE SEQUENCE</scope>
    <source>
        <strain evidence="8">LEGE 11479</strain>
    </source>
</reference>
<dbReference type="Gene3D" id="1.10.150.320">
    <property type="entry name" value="Photosystem II 12 kDa extrinsic protein"/>
    <property type="match status" value="1"/>
</dbReference>
<comment type="subunit">
    <text evidence="7">PSII is composed of 1 copy each of membrane proteins PsbA, PsbB, PsbC, PsbD, PsbE, PsbF, PsbH, PsbI, PsbJ, PsbK, PsbL, PsbM, PsbT, PsbX, PsbY, PsbZ, Psb30/Ycf12, peripheral proteins PsbO, CyanoQ (PsbQ), PsbU, PsbV and a large number of cofactors. It forms dimeric complexes.</text>
</comment>
<keyword evidence="9" id="KW-1185">Reference proteome</keyword>
<keyword evidence="7" id="KW-0813">Transport</keyword>
<dbReference type="SUPFAM" id="SSF81585">
    <property type="entry name" value="PsbU/PolX domain-like"/>
    <property type="match status" value="1"/>
</dbReference>
<evidence type="ECO:0000256" key="5">
    <source>
        <dbReference type="ARBA" id="ARBA00023136"/>
    </source>
</evidence>
<organism evidence="8 9">
    <name type="scientific">Leptolyngbya cf. ectocarpi LEGE 11479</name>
    <dbReference type="NCBI Taxonomy" id="1828722"/>
    <lineage>
        <taxon>Bacteria</taxon>
        <taxon>Bacillati</taxon>
        <taxon>Cyanobacteriota</taxon>
        <taxon>Cyanophyceae</taxon>
        <taxon>Leptolyngbyales</taxon>
        <taxon>Leptolyngbyaceae</taxon>
        <taxon>Leptolyngbya group</taxon>
        <taxon>Leptolyngbya</taxon>
    </lineage>
</organism>
<dbReference type="HAMAP" id="MF_00589">
    <property type="entry name" value="PSII_PsbU"/>
    <property type="match status" value="1"/>
</dbReference>
<dbReference type="InterPro" id="IPR010527">
    <property type="entry name" value="PSII_PsbU"/>
</dbReference>
<dbReference type="GO" id="GO:0009654">
    <property type="term" value="C:photosystem II oxygen evolving complex"/>
    <property type="evidence" value="ECO:0007669"/>
    <property type="project" value="InterPro"/>
</dbReference>
<dbReference type="EMBL" id="JADEXP010000519">
    <property type="protein sequence ID" value="MBE9070746.1"/>
    <property type="molecule type" value="Genomic_DNA"/>
</dbReference>
<dbReference type="AlphaFoldDB" id="A0A929FBH5"/>
<keyword evidence="5 7" id="KW-0472">Membrane</keyword>
<gene>
    <name evidence="7 8" type="primary">psbU</name>
    <name evidence="8" type="ORF">IQ260_29330</name>
</gene>
<dbReference type="GO" id="GO:0015979">
    <property type="term" value="P:photosynthesis"/>
    <property type="evidence" value="ECO:0007669"/>
    <property type="project" value="UniProtKB-UniRule"/>
</dbReference>
<dbReference type="GO" id="GO:0042549">
    <property type="term" value="P:photosystem II stabilization"/>
    <property type="evidence" value="ECO:0007669"/>
    <property type="project" value="InterPro"/>
</dbReference>
<evidence type="ECO:0000256" key="7">
    <source>
        <dbReference type="HAMAP-Rule" id="MF_00589"/>
    </source>
</evidence>
<keyword evidence="3 7" id="KW-0249">Electron transport</keyword>
<evidence type="ECO:0000256" key="6">
    <source>
        <dbReference type="ARBA" id="ARBA00023276"/>
    </source>
</evidence>
<dbReference type="Pfam" id="PF06514">
    <property type="entry name" value="PsbU"/>
    <property type="match status" value="1"/>
</dbReference>
<sequence length="142" mass="15803">MIRQFLSLFIGLALVISCWTGLGFVQPATAQTLVTKNLSNAYILSDVLRNPVDEKLGEVGEKIDLNNSSVLIFRRYRGLYPTLARKIIANSPFDTVEDVLKMPNLSDREIDILKANLENFVVTPPEPALIEGGDRINPGIYK</sequence>
<comment type="subcellular location">
    <subcellularLocation>
        <location evidence="7">Cellular thylakoid membrane</location>
        <topology evidence="7">Peripheral membrane protein</topology>
        <orientation evidence="7">Lumenal side</orientation>
    </subcellularLocation>
    <subcellularLocation>
        <location evidence="1">Membrane</location>
        <topology evidence="1">Peripheral membrane protein</topology>
    </subcellularLocation>
</comment>
<proteinExistence type="inferred from homology"/>
<accession>A0A929FBH5</accession>
<evidence type="ECO:0000256" key="2">
    <source>
        <dbReference type="ARBA" id="ARBA00010827"/>
    </source>
</evidence>
<dbReference type="GO" id="GO:0031676">
    <property type="term" value="C:plasma membrane-derived thylakoid membrane"/>
    <property type="evidence" value="ECO:0007669"/>
    <property type="project" value="UniProtKB-SubCell"/>
</dbReference>
<comment type="caution">
    <text evidence="8">The sequence shown here is derived from an EMBL/GenBank/DDBJ whole genome shotgun (WGS) entry which is preliminary data.</text>
</comment>
<keyword evidence="7" id="KW-0602">Photosynthesis</keyword>
<keyword evidence="6 7" id="KW-0604">Photosystem II</keyword>
<comment type="similarity">
    <text evidence="2 7">Belongs to the PsbU family.</text>
</comment>
<evidence type="ECO:0000313" key="9">
    <source>
        <dbReference type="Proteomes" id="UP000615026"/>
    </source>
</evidence>
<evidence type="ECO:0000313" key="8">
    <source>
        <dbReference type="EMBL" id="MBE9070746.1"/>
    </source>
</evidence>
<evidence type="ECO:0000256" key="1">
    <source>
        <dbReference type="ARBA" id="ARBA00004170"/>
    </source>
</evidence>
<dbReference type="PROSITE" id="PS51257">
    <property type="entry name" value="PROKAR_LIPOPROTEIN"/>
    <property type="match status" value="1"/>
</dbReference>
<name>A0A929FBH5_LEPEC</name>
<keyword evidence="4 7" id="KW-0793">Thylakoid</keyword>
<comment type="function">
    <text evidence="7">One of the extrinsic, lumenal subunits of photosystem II (PSII). PSII is a light-driven water plastoquinone oxidoreductase, using light energy to abstract electrons from H(2)O, generating a proton gradient subsequently used for ATP formation. The extrinsic proteins stabilize the structure of photosystem II oxygen-evolving complex (OEC), the ion environment of oxygen evolution and protect the OEC against heat-induced inactivation.</text>
</comment>
<dbReference type="GO" id="GO:0019898">
    <property type="term" value="C:extrinsic component of membrane"/>
    <property type="evidence" value="ECO:0007669"/>
    <property type="project" value="InterPro"/>
</dbReference>
<evidence type="ECO:0000256" key="4">
    <source>
        <dbReference type="ARBA" id="ARBA00023078"/>
    </source>
</evidence>
<evidence type="ECO:0000256" key="3">
    <source>
        <dbReference type="ARBA" id="ARBA00022982"/>
    </source>
</evidence>
<dbReference type="NCBIfam" id="NF002708">
    <property type="entry name" value="PRK02515.1"/>
    <property type="match status" value="1"/>
</dbReference>
<protein>
    <recommendedName>
        <fullName evidence="7">Photosystem II extrinsic protein U</fullName>
        <shortName evidence="7">PSII-U</shortName>
        <shortName evidence="7">PsbU</shortName>
    </recommendedName>
    <alternativeName>
        <fullName evidence="7">Photosystem II 12 kDa extrinsic protein</fullName>
        <shortName evidence="7">PS II complex 12 kDa extrinsic protein</shortName>
    </alternativeName>
</protein>
<dbReference type="Proteomes" id="UP000615026">
    <property type="component" value="Unassembled WGS sequence"/>
</dbReference>